<feature type="region of interest" description="Disordered" evidence="1">
    <location>
        <begin position="1"/>
        <end position="37"/>
    </location>
</feature>
<organism evidence="2 3">
    <name type="scientific">Hirundo rustica rustica</name>
    <dbReference type="NCBI Taxonomy" id="333673"/>
    <lineage>
        <taxon>Eukaryota</taxon>
        <taxon>Metazoa</taxon>
        <taxon>Chordata</taxon>
        <taxon>Craniata</taxon>
        <taxon>Vertebrata</taxon>
        <taxon>Euteleostomi</taxon>
        <taxon>Archelosauria</taxon>
        <taxon>Archosauria</taxon>
        <taxon>Dinosauria</taxon>
        <taxon>Saurischia</taxon>
        <taxon>Theropoda</taxon>
        <taxon>Coelurosauria</taxon>
        <taxon>Aves</taxon>
        <taxon>Neognathae</taxon>
        <taxon>Neoaves</taxon>
        <taxon>Telluraves</taxon>
        <taxon>Australaves</taxon>
        <taxon>Passeriformes</taxon>
        <taxon>Sylvioidea</taxon>
        <taxon>Hirundinidae</taxon>
        <taxon>Hirundo</taxon>
    </lineage>
</organism>
<sequence>MALHGPRGSGASPARQSTGIPLEGAEGQSKAKASETAFGLCERDTGLAGLPQAEAAASSAPATSARSCTQGSAPQPRGLGQRAAQEAQHPRGLPCPACLTPLPHLSPPSPEPSAKVAYQNNVCNQQHCQQACPGHQCHVHPRGWLRVHVLQLQLLGKQTRGAHIPFRMAGRVKGSDQDQQQIRLQQPGDALAGHGALCEELPPPHRLWTSLLTGVCQARQQLGTVASHRAVPRGCDVTEPQNVLASKRRVRSSPTCDPCPPWQADWSLECYSHASLEHLPQQ</sequence>
<keyword evidence="3" id="KW-1185">Reference proteome</keyword>
<evidence type="ECO:0000313" key="2">
    <source>
        <dbReference type="EMBL" id="RMC13553.1"/>
    </source>
</evidence>
<evidence type="ECO:0000313" key="3">
    <source>
        <dbReference type="Proteomes" id="UP000269221"/>
    </source>
</evidence>
<dbReference type="Proteomes" id="UP000269221">
    <property type="component" value="Unassembled WGS sequence"/>
</dbReference>
<feature type="region of interest" description="Disordered" evidence="1">
    <location>
        <begin position="51"/>
        <end position="113"/>
    </location>
</feature>
<accession>A0A3M0KKE0</accession>
<protein>
    <submittedName>
        <fullName evidence="2">Uncharacterized protein</fullName>
    </submittedName>
</protein>
<comment type="caution">
    <text evidence="2">The sequence shown here is derived from an EMBL/GenBank/DDBJ whole genome shotgun (WGS) entry which is preliminary data.</text>
</comment>
<dbReference type="AlphaFoldDB" id="A0A3M0KKE0"/>
<proteinExistence type="predicted"/>
<reference evidence="2 3" key="1">
    <citation type="submission" date="2018-07" db="EMBL/GenBank/DDBJ databases">
        <title>A high quality draft genome assembly of the barn swallow (H. rustica rustica).</title>
        <authorList>
            <person name="Formenti G."/>
            <person name="Chiara M."/>
            <person name="Poveda L."/>
            <person name="Francoijs K.-J."/>
            <person name="Bonisoli-Alquati A."/>
            <person name="Canova L."/>
            <person name="Gianfranceschi L."/>
            <person name="Horner D.S."/>
            <person name="Saino N."/>
        </authorList>
    </citation>
    <scope>NUCLEOTIDE SEQUENCE [LARGE SCALE GENOMIC DNA]</scope>
    <source>
        <strain evidence="2">Chelidonia</strain>
        <tissue evidence="2">Blood</tissue>
    </source>
</reference>
<dbReference type="EMBL" id="QRBI01000105">
    <property type="protein sequence ID" value="RMC13553.1"/>
    <property type="molecule type" value="Genomic_DNA"/>
</dbReference>
<gene>
    <name evidence="2" type="ORF">DUI87_08629</name>
</gene>
<feature type="compositionally biased region" description="Low complexity" evidence="1">
    <location>
        <begin position="53"/>
        <end position="67"/>
    </location>
</feature>
<evidence type="ECO:0000256" key="1">
    <source>
        <dbReference type="SAM" id="MobiDB-lite"/>
    </source>
</evidence>
<name>A0A3M0KKE0_HIRRU</name>